<evidence type="ECO:0000313" key="1">
    <source>
        <dbReference type="EMBL" id="KAJ8118450.1"/>
    </source>
</evidence>
<sequence>MPAYILGVVVGLLANKVMAGCMQSKQADCAPGTQWLNKCPKGMPKKWACLDPKIDFPTVDCIAEDIIACGTLEKNPALFYSFGATTIEVRTKVRDKLSPKPVMFNDALPQDWDNKVARDPRFGLVQGKIADSGYEKRYDAYVNRFSAAMAKVAQGEVIVVTATRTSRNTGDGAYSLPDPQTPAENRWRLYEFPVAQRNTKVTSVVSYALEEKPLKKVVDFQPGVKGAVLPMPSFPNPPKPAAPRPASPQQPAPRPSNPRPNTPPSSPKPAPGSPKPAPGSPKKPGSGKRSKRSTRAERREEMLSVVRA</sequence>
<comment type="caution">
    <text evidence="1">The sequence shown here is derived from an EMBL/GenBank/DDBJ whole genome shotgun (WGS) entry which is preliminary data.</text>
</comment>
<accession>A0ACC2ITE3</accession>
<dbReference type="EMBL" id="JAPHNI010000019">
    <property type="protein sequence ID" value="KAJ8118450.1"/>
    <property type="molecule type" value="Genomic_DNA"/>
</dbReference>
<gene>
    <name evidence="1" type="ORF">OPT61_g583</name>
</gene>
<protein>
    <submittedName>
        <fullName evidence="1">Uncharacterized protein</fullName>
    </submittedName>
</protein>
<organism evidence="1 2">
    <name type="scientific">Boeremia exigua</name>
    <dbReference type="NCBI Taxonomy" id="749465"/>
    <lineage>
        <taxon>Eukaryota</taxon>
        <taxon>Fungi</taxon>
        <taxon>Dikarya</taxon>
        <taxon>Ascomycota</taxon>
        <taxon>Pezizomycotina</taxon>
        <taxon>Dothideomycetes</taxon>
        <taxon>Pleosporomycetidae</taxon>
        <taxon>Pleosporales</taxon>
        <taxon>Pleosporineae</taxon>
        <taxon>Didymellaceae</taxon>
        <taxon>Boeremia</taxon>
    </lineage>
</organism>
<name>A0ACC2ITE3_9PLEO</name>
<keyword evidence="2" id="KW-1185">Reference proteome</keyword>
<evidence type="ECO:0000313" key="2">
    <source>
        <dbReference type="Proteomes" id="UP001153331"/>
    </source>
</evidence>
<dbReference type="Proteomes" id="UP001153331">
    <property type="component" value="Unassembled WGS sequence"/>
</dbReference>
<reference evidence="1" key="1">
    <citation type="submission" date="2022-11" db="EMBL/GenBank/DDBJ databases">
        <title>Genome Sequence of Boeremia exigua.</title>
        <authorList>
            <person name="Buettner E."/>
        </authorList>
    </citation>
    <scope>NUCLEOTIDE SEQUENCE</scope>
    <source>
        <strain evidence="1">CU02</strain>
    </source>
</reference>
<proteinExistence type="predicted"/>